<dbReference type="Gene3D" id="2.70.100.10">
    <property type="entry name" value="Glycoside hydrolase, family 7, domain"/>
    <property type="match status" value="1"/>
</dbReference>
<comment type="caution">
    <text evidence="10">The sequence shown here is derived from an EMBL/GenBank/DDBJ whole genome shotgun (WGS) entry which is preliminary data.</text>
</comment>
<keyword evidence="4 9" id="KW-0378">Hydrolase</keyword>
<accession>A0AAN7B1P4</accession>
<dbReference type="PANTHER" id="PTHR33753:SF2">
    <property type="entry name" value="GLYCOSIDE HYDROLASE FAMILY 7 PROTEIN"/>
    <property type="match status" value="1"/>
</dbReference>
<comment type="catalytic activity">
    <reaction evidence="1">
        <text>Hydrolysis of (1-&gt;4)-beta-D-glucosidic linkages in cellulose and cellotetraose, releasing cellobiose from the non-reducing ends of the chains.</text>
        <dbReference type="EC" id="3.2.1.91"/>
    </reaction>
</comment>
<gene>
    <name evidence="10" type="ORF">QBC37DRAFT_454900</name>
</gene>
<dbReference type="PRINTS" id="PR00734">
    <property type="entry name" value="GLHYDRLASE7"/>
</dbReference>
<evidence type="ECO:0000256" key="5">
    <source>
        <dbReference type="ARBA" id="ARBA00023001"/>
    </source>
</evidence>
<dbReference type="EMBL" id="MU858281">
    <property type="protein sequence ID" value="KAK4207653.1"/>
    <property type="molecule type" value="Genomic_DNA"/>
</dbReference>
<dbReference type="SUPFAM" id="SSF49899">
    <property type="entry name" value="Concanavalin A-like lectins/glucanases"/>
    <property type="match status" value="1"/>
</dbReference>
<dbReference type="InterPro" id="IPR013320">
    <property type="entry name" value="ConA-like_dom_sf"/>
</dbReference>
<evidence type="ECO:0000313" key="11">
    <source>
        <dbReference type="Proteomes" id="UP001301769"/>
    </source>
</evidence>
<comment type="similarity">
    <text evidence="2 9">Belongs to the glycosyl hydrolase 7 (cellulase C) family.</text>
</comment>
<sequence>MASVLIVSAAQHTYSPTMTKTRLTFLGSLAFAAAQQVGNYQNETHPKLQWSKCAADGGYQQISGELVMDANLRWLHKVDDWRSCFADGQWDYKVCNSVENCTANCAIEGAEYSYVYGVKSGNDSVSQQLVTKFDFSQNVGSRIFVSASKDKYQMFTLLNNELAFDVDLSTVECGINAALHFVAMDEDGGMSRYPGNKAGAEYGTGYCDSSCPRSLKFVAGKANTEMWFPSETDPVAGAGLLGACCSEFAVWNSNAHSFSMSSHICPRDDYQVCYGKDCDAWWIEPGERYNARCDFWGCGYNPYRLGATDFYGKGKKVDTSRKFTVVTQFGNTNVTQFFIQNGTRIDMPDPTLEGLPEHNGLTPEICAKSSALFNEPDRFGLNGGWQKHLKMLSRPMVLSMSISDDHYYHNLWLDSTYPIDQTDHPVPGTVRGDCLMDDNDPQVVENMYPNAKVVWSNIRFGPIGSTVKV</sequence>
<evidence type="ECO:0000313" key="10">
    <source>
        <dbReference type="EMBL" id="KAK4207653.1"/>
    </source>
</evidence>
<evidence type="ECO:0000256" key="3">
    <source>
        <dbReference type="ARBA" id="ARBA00022729"/>
    </source>
</evidence>
<dbReference type="Pfam" id="PF00840">
    <property type="entry name" value="Glyco_hydro_7"/>
    <property type="match status" value="1"/>
</dbReference>
<name>A0AAN7B1P4_9PEZI</name>
<evidence type="ECO:0000256" key="8">
    <source>
        <dbReference type="ARBA" id="ARBA00023326"/>
    </source>
</evidence>
<keyword evidence="3" id="KW-0732">Signal</keyword>
<dbReference type="PANTHER" id="PTHR33753">
    <property type="entry name" value="1,4-BETA-D-GLUCAN CELLOBIOHYDROLASE B"/>
    <property type="match status" value="1"/>
</dbReference>
<dbReference type="InterPro" id="IPR037019">
    <property type="entry name" value="Glyco_hydro_7_sf"/>
</dbReference>
<dbReference type="GO" id="GO:0030245">
    <property type="term" value="P:cellulose catabolic process"/>
    <property type="evidence" value="ECO:0007669"/>
    <property type="project" value="UniProtKB-KW"/>
</dbReference>
<dbReference type="CDD" id="cd07999">
    <property type="entry name" value="GH7_CBH_EG"/>
    <property type="match status" value="1"/>
</dbReference>
<evidence type="ECO:0000256" key="1">
    <source>
        <dbReference type="ARBA" id="ARBA00001641"/>
    </source>
</evidence>
<reference evidence="10" key="1">
    <citation type="journal article" date="2023" name="Mol. Phylogenet. Evol.">
        <title>Genome-scale phylogeny and comparative genomics of the fungal order Sordariales.</title>
        <authorList>
            <person name="Hensen N."/>
            <person name="Bonometti L."/>
            <person name="Westerberg I."/>
            <person name="Brannstrom I.O."/>
            <person name="Guillou S."/>
            <person name="Cros-Aarteil S."/>
            <person name="Calhoun S."/>
            <person name="Haridas S."/>
            <person name="Kuo A."/>
            <person name="Mondo S."/>
            <person name="Pangilinan J."/>
            <person name="Riley R."/>
            <person name="LaButti K."/>
            <person name="Andreopoulos B."/>
            <person name="Lipzen A."/>
            <person name="Chen C."/>
            <person name="Yan M."/>
            <person name="Daum C."/>
            <person name="Ng V."/>
            <person name="Clum A."/>
            <person name="Steindorff A."/>
            <person name="Ohm R.A."/>
            <person name="Martin F."/>
            <person name="Silar P."/>
            <person name="Natvig D.O."/>
            <person name="Lalanne C."/>
            <person name="Gautier V."/>
            <person name="Ament-Velasquez S.L."/>
            <person name="Kruys A."/>
            <person name="Hutchinson M.I."/>
            <person name="Powell A.J."/>
            <person name="Barry K."/>
            <person name="Miller A.N."/>
            <person name="Grigoriev I.V."/>
            <person name="Debuchy R."/>
            <person name="Gladieux P."/>
            <person name="Hiltunen Thoren M."/>
            <person name="Johannesson H."/>
        </authorList>
    </citation>
    <scope>NUCLEOTIDE SEQUENCE</scope>
    <source>
        <strain evidence="10">PSN293</strain>
    </source>
</reference>
<evidence type="ECO:0000256" key="9">
    <source>
        <dbReference type="RuleBase" id="RU361164"/>
    </source>
</evidence>
<keyword evidence="11" id="KW-1185">Reference proteome</keyword>
<dbReference type="AlphaFoldDB" id="A0AAN7B1P4"/>
<keyword evidence="6" id="KW-0119">Carbohydrate metabolism</keyword>
<evidence type="ECO:0000256" key="7">
    <source>
        <dbReference type="ARBA" id="ARBA00023295"/>
    </source>
</evidence>
<keyword evidence="5 9" id="KW-0136">Cellulose degradation</keyword>
<evidence type="ECO:0000256" key="6">
    <source>
        <dbReference type="ARBA" id="ARBA00023277"/>
    </source>
</evidence>
<evidence type="ECO:0000256" key="2">
    <source>
        <dbReference type="ARBA" id="ARBA00006044"/>
    </source>
</evidence>
<keyword evidence="8 9" id="KW-0624">Polysaccharide degradation</keyword>
<dbReference type="Proteomes" id="UP001301769">
    <property type="component" value="Unassembled WGS sequence"/>
</dbReference>
<evidence type="ECO:0000256" key="4">
    <source>
        <dbReference type="ARBA" id="ARBA00022801"/>
    </source>
</evidence>
<organism evidence="10 11">
    <name type="scientific">Rhypophila decipiens</name>
    <dbReference type="NCBI Taxonomy" id="261697"/>
    <lineage>
        <taxon>Eukaryota</taxon>
        <taxon>Fungi</taxon>
        <taxon>Dikarya</taxon>
        <taxon>Ascomycota</taxon>
        <taxon>Pezizomycotina</taxon>
        <taxon>Sordariomycetes</taxon>
        <taxon>Sordariomycetidae</taxon>
        <taxon>Sordariales</taxon>
        <taxon>Naviculisporaceae</taxon>
        <taxon>Rhypophila</taxon>
    </lineage>
</organism>
<proteinExistence type="inferred from homology"/>
<reference evidence="10" key="2">
    <citation type="submission" date="2023-05" db="EMBL/GenBank/DDBJ databases">
        <authorList>
            <consortium name="Lawrence Berkeley National Laboratory"/>
            <person name="Steindorff A."/>
            <person name="Hensen N."/>
            <person name="Bonometti L."/>
            <person name="Westerberg I."/>
            <person name="Brannstrom I.O."/>
            <person name="Guillou S."/>
            <person name="Cros-Aarteil S."/>
            <person name="Calhoun S."/>
            <person name="Haridas S."/>
            <person name="Kuo A."/>
            <person name="Mondo S."/>
            <person name="Pangilinan J."/>
            <person name="Riley R."/>
            <person name="Labutti K."/>
            <person name="Andreopoulos B."/>
            <person name="Lipzen A."/>
            <person name="Chen C."/>
            <person name="Yanf M."/>
            <person name="Daum C."/>
            <person name="Ng V."/>
            <person name="Clum A."/>
            <person name="Ohm R."/>
            <person name="Martin F."/>
            <person name="Silar P."/>
            <person name="Natvig D."/>
            <person name="Lalanne C."/>
            <person name="Gautier V."/>
            <person name="Ament-Velasquez S.L."/>
            <person name="Kruys A."/>
            <person name="Hutchinson M.I."/>
            <person name="Powell A.J."/>
            <person name="Barry K."/>
            <person name="Miller A.N."/>
            <person name="Grigoriev I.V."/>
            <person name="Debuchy R."/>
            <person name="Gladieux P."/>
            <person name="Thoren M.H."/>
            <person name="Johannesson H."/>
        </authorList>
    </citation>
    <scope>NUCLEOTIDE SEQUENCE</scope>
    <source>
        <strain evidence="10">PSN293</strain>
    </source>
</reference>
<dbReference type="GO" id="GO:0016162">
    <property type="term" value="F:cellulose 1,4-beta-cellobiosidase activity"/>
    <property type="evidence" value="ECO:0007669"/>
    <property type="project" value="UniProtKB-EC"/>
</dbReference>
<protein>
    <recommendedName>
        <fullName evidence="9">Glucanase</fullName>
        <ecNumber evidence="9">3.2.1.-</ecNumber>
    </recommendedName>
</protein>
<dbReference type="InterPro" id="IPR001722">
    <property type="entry name" value="Glyco_hydro_7"/>
</dbReference>
<keyword evidence="7 9" id="KW-0326">Glycosidase</keyword>
<dbReference type="EC" id="3.2.1.-" evidence="9"/>